<evidence type="ECO:0000256" key="3">
    <source>
        <dbReference type="SAM" id="Phobius"/>
    </source>
</evidence>
<evidence type="ECO:0000313" key="5">
    <source>
        <dbReference type="Proteomes" id="UP000070133"/>
    </source>
</evidence>
<dbReference type="GO" id="GO:0005506">
    <property type="term" value="F:iron ion binding"/>
    <property type="evidence" value="ECO:0007669"/>
    <property type="project" value="InterPro"/>
</dbReference>
<proteinExistence type="inferred from homology"/>
<dbReference type="SUPFAM" id="SSF48264">
    <property type="entry name" value="Cytochrome P450"/>
    <property type="match status" value="1"/>
</dbReference>
<dbReference type="InterPro" id="IPR002401">
    <property type="entry name" value="Cyt_P450_E_grp-I"/>
</dbReference>
<dbReference type="InterPro" id="IPR050121">
    <property type="entry name" value="Cytochrome_P450_monoxygenase"/>
</dbReference>
<organism evidence="4 5">
    <name type="scientific">Pseudocercospora eumusae</name>
    <dbReference type="NCBI Taxonomy" id="321146"/>
    <lineage>
        <taxon>Eukaryota</taxon>
        <taxon>Fungi</taxon>
        <taxon>Dikarya</taxon>
        <taxon>Ascomycota</taxon>
        <taxon>Pezizomycotina</taxon>
        <taxon>Dothideomycetes</taxon>
        <taxon>Dothideomycetidae</taxon>
        <taxon>Mycosphaerellales</taxon>
        <taxon>Mycosphaerellaceae</taxon>
        <taxon>Pseudocercospora</taxon>
    </lineage>
</organism>
<evidence type="ECO:0000256" key="1">
    <source>
        <dbReference type="ARBA" id="ARBA00010617"/>
    </source>
</evidence>
<dbReference type="Pfam" id="PF00067">
    <property type="entry name" value="p450"/>
    <property type="match status" value="1"/>
</dbReference>
<keyword evidence="5" id="KW-1185">Reference proteome</keyword>
<protein>
    <recommendedName>
        <fullName evidence="6">Cytochrome P450</fullName>
    </recommendedName>
</protein>
<dbReference type="GO" id="GO:0020037">
    <property type="term" value="F:heme binding"/>
    <property type="evidence" value="ECO:0007669"/>
    <property type="project" value="InterPro"/>
</dbReference>
<dbReference type="Gene3D" id="1.10.630.10">
    <property type="entry name" value="Cytochrome P450"/>
    <property type="match status" value="1"/>
</dbReference>
<name>A0A139HEH8_9PEZI</name>
<keyword evidence="3" id="KW-0472">Membrane</keyword>
<dbReference type="PANTHER" id="PTHR24305">
    <property type="entry name" value="CYTOCHROME P450"/>
    <property type="match status" value="1"/>
</dbReference>
<dbReference type="FunFam" id="1.10.630.10:FF:000051">
    <property type="entry name" value="Cytochrome P450 monooxygenase (Fum15)"/>
    <property type="match status" value="1"/>
</dbReference>
<keyword evidence="3" id="KW-0812">Transmembrane</keyword>
<keyword evidence="2" id="KW-0408">Iron</keyword>
<comment type="cofactor">
    <cofactor evidence="2">
        <name>heme</name>
        <dbReference type="ChEBI" id="CHEBI:30413"/>
    </cofactor>
</comment>
<keyword evidence="3" id="KW-1133">Transmembrane helix</keyword>
<dbReference type="GO" id="GO:0016705">
    <property type="term" value="F:oxidoreductase activity, acting on paired donors, with incorporation or reduction of molecular oxygen"/>
    <property type="evidence" value="ECO:0007669"/>
    <property type="project" value="InterPro"/>
</dbReference>
<dbReference type="AlphaFoldDB" id="A0A139HEH8"/>
<gene>
    <name evidence="4" type="ORF">AC578_2922</name>
</gene>
<feature type="binding site" description="axial binding residue" evidence="2">
    <location>
        <position position="498"/>
    </location>
    <ligand>
        <name>heme</name>
        <dbReference type="ChEBI" id="CHEBI:30413"/>
    </ligand>
    <ligandPart>
        <name>Fe</name>
        <dbReference type="ChEBI" id="CHEBI:18248"/>
    </ligandPart>
</feature>
<dbReference type="GO" id="GO:0004497">
    <property type="term" value="F:monooxygenase activity"/>
    <property type="evidence" value="ECO:0007669"/>
    <property type="project" value="InterPro"/>
</dbReference>
<dbReference type="Proteomes" id="UP000070133">
    <property type="component" value="Unassembled WGS sequence"/>
</dbReference>
<dbReference type="PANTHER" id="PTHR24305:SF166">
    <property type="entry name" value="CYTOCHROME P450 12A4, MITOCHONDRIAL-RELATED"/>
    <property type="match status" value="1"/>
</dbReference>
<feature type="transmembrane region" description="Helical" evidence="3">
    <location>
        <begin position="34"/>
        <end position="61"/>
    </location>
</feature>
<comment type="caution">
    <text evidence="4">The sequence shown here is derived from an EMBL/GenBank/DDBJ whole genome shotgun (WGS) entry which is preliminary data.</text>
</comment>
<accession>A0A139HEH8</accession>
<dbReference type="STRING" id="321146.A0A139HEH8"/>
<dbReference type="CDD" id="cd11069">
    <property type="entry name" value="CYP_FUM15-like"/>
    <property type="match status" value="1"/>
</dbReference>
<keyword evidence="2" id="KW-0349">Heme</keyword>
<sequence>MASLPPSAVLVLASAVESAVVAALFPQHLPEHPLLYVFVRLLGVQIVAYAIYSVFIWPFFLSPLRHLPGPKSGNPIIGHGMTMFEKPAGATYLTWLKTIPNEGLIHFRGFFNADRILVADPKALQEILVTKSYEFEKPEPLRNFLRFVLGDGLIIVEGDSHKFLRKNLMPVFSFRHIKELYPIFWNKSTQMIDGIAQQVRESAGPGDGKTATVEINHWATKVTVDIIGLAAMGRDFQALKNSDDPLIQVYEELLEPTMEKQVYFVSQILGPAKLIRSLPLKLNERTDAIVRTLTDICLKLVREKKELIKTEPADHKDILSLCIRSNNFSDEQLVDQLLTFLAAGHETTSSALTWTCYLLAKHPEIQTALRHEIHSTIPSPNQPAPSDADLAQIFESAPLLNGVCNESIRLYPTVPITVRINPKPTTLAGQAIPKNTQFLLSPWAINRNPAYWGADADDFTPYRWIDTDEKTGEKRPNNSGGAPSNYAILTFLHGPRSCIGQGFAKAELRCLVAAIVGSFEMTLANPEEKVVPHGVVTTKPKNGMHLVLKPLGPW</sequence>
<keyword evidence="2" id="KW-0479">Metal-binding</keyword>
<dbReference type="EMBL" id="LFZN01000067">
    <property type="protein sequence ID" value="KXT00802.1"/>
    <property type="molecule type" value="Genomic_DNA"/>
</dbReference>
<evidence type="ECO:0000256" key="2">
    <source>
        <dbReference type="PIRSR" id="PIRSR602401-1"/>
    </source>
</evidence>
<evidence type="ECO:0008006" key="6">
    <source>
        <dbReference type="Google" id="ProtNLM"/>
    </source>
</evidence>
<dbReference type="InterPro" id="IPR036396">
    <property type="entry name" value="Cyt_P450_sf"/>
</dbReference>
<evidence type="ECO:0000313" key="4">
    <source>
        <dbReference type="EMBL" id="KXT00802.1"/>
    </source>
</evidence>
<dbReference type="PRINTS" id="PR00385">
    <property type="entry name" value="P450"/>
</dbReference>
<dbReference type="InterPro" id="IPR001128">
    <property type="entry name" value="Cyt_P450"/>
</dbReference>
<dbReference type="OrthoDB" id="1470350at2759"/>
<dbReference type="PRINTS" id="PR00463">
    <property type="entry name" value="EP450I"/>
</dbReference>
<reference evidence="4 5" key="1">
    <citation type="submission" date="2015-07" db="EMBL/GenBank/DDBJ databases">
        <title>Comparative genomics of the Sigatoka disease complex on banana suggests a link between parallel evolutionary changes in Pseudocercospora fijiensis and Pseudocercospora eumusae and increased virulence on the banana host.</title>
        <authorList>
            <person name="Chang T.-C."/>
            <person name="Salvucci A."/>
            <person name="Crous P.W."/>
            <person name="Stergiopoulos I."/>
        </authorList>
    </citation>
    <scope>NUCLEOTIDE SEQUENCE [LARGE SCALE GENOMIC DNA]</scope>
    <source>
        <strain evidence="4 5">CBS 114824</strain>
    </source>
</reference>
<comment type="similarity">
    <text evidence="1">Belongs to the cytochrome P450 family.</text>
</comment>